<feature type="compositionally biased region" description="Basic and acidic residues" evidence="1">
    <location>
        <begin position="401"/>
        <end position="413"/>
    </location>
</feature>
<feature type="region of interest" description="Disordered" evidence="1">
    <location>
        <begin position="173"/>
        <end position="422"/>
    </location>
</feature>
<keyword evidence="3" id="KW-1185">Reference proteome</keyword>
<evidence type="ECO:0000313" key="2">
    <source>
        <dbReference type="EMBL" id="RKO90868.1"/>
    </source>
</evidence>
<feature type="region of interest" description="Disordered" evidence="1">
    <location>
        <begin position="455"/>
        <end position="477"/>
    </location>
</feature>
<dbReference type="Proteomes" id="UP000269721">
    <property type="component" value="Unassembled WGS sequence"/>
</dbReference>
<accession>A0A4P9WHH4</accession>
<proteinExistence type="predicted"/>
<feature type="compositionally biased region" description="Pro residues" evidence="1">
    <location>
        <begin position="186"/>
        <end position="195"/>
    </location>
</feature>
<dbReference type="OrthoDB" id="531008at2759"/>
<evidence type="ECO:0000313" key="3">
    <source>
        <dbReference type="Proteomes" id="UP000269721"/>
    </source>
</evidence>
<feature type="compositionally biased region" description="Low complexity" evidence="1">
    <location>
        <begin position="342"/>
        <end position="368"/>
    </location>
</feature>
<feature type="compositionally biased region" description="Basic and acidic residues" evidence="1">
    <location>
        <begin position="1"/>
        <end position="13"/>
    </location>
</feature>
<feature type="compositionally biased region" description="Polar residues" evidence="1">
    <location>
        <begin position="84"/>
        <end position="113"/>
    </location>
</feature>
<gene>
    <name evidence="2" type="ORF">BDK51DRAFT_49854</name>
</gene>
<evidence type="ECO:0000256" key="1">
    <source>
        <dbReference type="SAM" id="MobiDB-lite"/>
    </source>
</evidence>
<name>A0A4P9WHH4_9FUNG</name>
<dbReference type="EMBL" id="KZ995341">
    <property type="protein sequence ID" value="RKO90868.1"/>
    <property type="molecule type" value="Genomic_DNA"/>
</dbReference>
<feature type="compositionally biased region" description="Basic and acidic residues" evidence="1">
    <location>
        <begin position="455"/>
        <end position="466"/>
    </location>
</feature>
<protein>
    <submittedName>
        <fullName evidence="2">Uncharacterized protein</fullName>
    </submittedName>
</protein>
<dbReference type="AlphaFoldDB" id="A0A4P9WHH4"/>
<feature type="compositionally biased region" description="Low complexity" evidence="1">
    <location>
        <begin position="300"/>
        <end position="314"/>
    </location>
</feature>
<feature type="region of interest" description="Disordered" evidence="1">
    <location>
        <begin position="1"/>
        <end position="138"/>
    </location>
</feature>
<sequence>MVEEQTRSRESRARQAFGSGPSLPRWSGDLDPTSPPPRVDTPSLLLLRPPAPTPRAPWAAPPQPPSPPRPPPPTSTAAKRRSAPVTSPIPSSSRRATVVPSQPVSASLPQPSVTAGFAAPPPERTSRPRAQSLSTHIERPLALSNGAYLQSTDADGLGDVFSTPLSSPLTPHFPASYSSCAISTPPTLPPPPAGAPPKSTTQFVSSPRDAPTRSTGRPPPLVQESPFVGSPLHASAEVHFASHGGGPAPVKRALQPGPTFPASATASPSVMAHLDPRRAASRTAHASSEVSLDIDLDGQSLSPASSARSVSSSESVRDPLARQRAGSVPPASAARDIPTPVSSKSSSSPPGRAGASSSRVRAVVSPAPYVQPPNERSYRNSAKIIHGFGPHGMAPLSQLGAKKETRNRKENRPTPHGGPSLAVLRLPPANPDTHKLSLSLIFGLVQWDPELRCSRDSEAFGHDPKPRGCGGSSSSRP</sequence>
<organism evidence="2 3">
    <name type="scientific">Blyttiomyces helicus</name>
    <dbReference type="NCBI Taxonomy" id="388810"/>
    <lineage>
        <taxon>Eukaryota</taxon>
        <taxon>Fungi</taxon>
        <taxon>Fungi incertae sedis</taxon>
        <taxon>Chytridiomycota</taxon>
        <taxon>Chytridiomycota incertae sedis</taxon>
        <taxon>Chytridiomycetes</taxon>
        <taxon>Chytridiomycetes incertae sedis</taxon>
        <taxon>Blyttiomyces</taxon>
    </lineage>
</organism>
<feature type="compositionally biased region" description="Pro residues" evidence="1">
    <location>
        <begin position="49"/>
        <end position="74"/>
    </location>
</feature>
<reference evidence="3" key="1">
    <citation type="journal article" date="2018" name="Nat. Microbiol.">
        <title>Leveraging single-cell genomics to expand the fungal tree of life.</title>
        <authorList>
            <person name="Ahrendt S.R."/>
            <person name="Quandt C.A."/>
            <person name="Ciobanu D."/>
            <person name="Clum A."/>
            <person name="Salamov A."/>
            <person name="Andreopoulos B."/>
            <person name="Cheng J.F."/>
            <person name="Woyke T."/>
            <person name="Pelin A."/>
            <person name="Henrissat B."/>
            <person name="Reynolds N.K."/>
            <person name="Benny G.L."/>
            <person name="Smith M.E."/>
            <person name="James T.Y."/>
            <person name="Grigoriev I.V."/>
        </authorList>
    </citation>
    <scope>NUCLEOTIDE SEQUENCE [LARGE SCALE GENOMIC DNA]</scope>
</reference>